<dbReference type="PANTHER" id="PTHR43469:SF1">
    <property type="entry name" value="SPBETA PROPHAGE-DERIVED DISULFIDE BOND FORMATION PROTEIN B"/>
    <property type="match status" value="1"/>
</dbReference>
<accession>A0A2M7Z6A7</accession>
<dbReference type="Gene3D" id="1.20.1550.10">
    <property type="entry name" value="DsbB-like"/>
    <property type="match status" value="1"/>
</dbReference>
<gene>
    <name evidence="13" type="ORF">CO137_03135</name>
</gene>
<evidence type="ECO:0000256" key="2">
    <source>
        <dbReference type="ARBA" id="ARBA00007602"/>
    </source>
</evidence>
<comment type="caution">
    <text evidence="13">The sequence shown here is derived from an EMBL/GenBank/DDBJ whole genome shotgun (WGS) entry which is preliminary data.</text>
</comment>
<dbReference type="InterPro" id="IPR012187">
    <property type="entry name" value="Disulphide_bond_form_BdbC"/>
</dbReference>
<dbReference type="GO" id="GO:0006457">
    <property type="term" value="P:protein folding"/>
    <property type="evidence" value="ECO:0007669"/>
    <property type="project" value="InterPro"/>
</dbReference>
<evidence type="ECO:0000256" key="8">
    <source>
        <dbReference type="ARBA" id="ARBA00023136"/>
    </source>
</evidence>
<keyword evidence="11" id="KW-0676">Redox-active center</keyword>
<feature type="transmembrane region" description="Helical" evidence="12">
    <location>
        <begin position="150"/>
        <end position="176"/>
    </location>
</feature>
<dbReference type="AlphaFoldDB" id="A0A2M7Z6A7"/>
<feature type="transmembrane region" description="Helical" evidence="12">
    <location>
        <begin position="6"/>
        <end position="31"/>
    </location>
</feature>
<evidence type="ECO:0000256" key="11">
    <source>
        <dbReference type="ARBA" id="ARBA00023284"/>
    </source>
</evidence>
<evidence type="ECO:0000313" key="14">
    <source>
        <dbReference type="Proteomes" id="UP000230843"/>
    </source>
</evidence>
<dbReference type="InterPro" id="IPR003752">
    <property type="entry name" value="DiS_bond_form_DsbB/BdbC"/>
</dbReference>
<keyword evidence="8 12" id="KW-0472">Membrane</keyword>
<dbReference type="EMBL" id="PFVJ01000065">
    <property type="protein sequence ID" value="PJA89657.1"/>
    <property type="molecule type" value="Genomic_DNA"/>
</dbReference>
<comment type="similarity">
    <text evidence="2">Belongs to the DsbB family. BdbC subfamily.</text>
</comment>
<keyword evidence="4 12" id="KW-0812">Transmembrane</keyword>
<evidence type="ECO:0000256" key="12">
    <source>
        <dbReference type="SAM" id="Phobius"/>
    </source>
</evidence>
<protein>
    <submittedName>
        <fullName evidence="13">Disulfide bond formation protein B</fullName>
    </submittedName>
</protein>
<keyword evidence="9" id="KW-1015">Disulfide bond</keyword>
<keyword evidence="10" id="KW-0143">Chaperone</keyword>
<sequence length="181" mass="20780">MDIFNIAVFVLSLGTIFAQIFIVLVLFFIFVPQLRKQKQIKKFLSFIKENSFLFAFWVALSSIVGSLFFSDVASLLPCELCWKQRILMFPQSLMFGLAVWKKEKVIADYSILLSAIGICYSIYHYTLQMIPRDTSTCATSSFLSNCSEKLIFQFGYITIPMMTATAFALLLLFMLIHKKLK</sequence>
<keyword evidence="5" id="KW-0249">Electron transport</keyword>
<dbReference type="SUPFAM" id="SSF158442">
    <property type="entry name" value="DsbB-like"/>
    <property type="match status" value="1"/>
</dbReference>
<dbReference type="InterPro" id="IPR023380">
    <property type="entry name" value="DsbB-like_sf"/>
</dbReference>
<feature type="transmembrane region" description="Helical" evidence="12">
    <location>
        <begin position="112"/>
        <end position="130"/>
    </location>
</feature>
<dbReference type="GO" id="GO:0015035">
    <property type="term" value="F:protein-disulfide reductase activity"/>
    <property type="evidence" value="ECO:0007669"/>
    <property type="project" value="InterPro"/>
</dbReference>
<feature type="transmembrane region" description="Helical" evidence="12">
    <location>
        <begin position="52"/>
        <end position="70"/>
    </location>
</feature>
<dbReference type="Proteomes" id="UP000230843">
    <property type="component" value="Unassembled WGS sequence"/>
</dbReference>
<dbReference type="PANTHER" id="PTHR43469">
    <property type="entry name" value="DISULFIDE FORMATION PROTEIN-RELATED"/>
    <property type="match status" value="1"/>
</dbReference>
<evidence type="ECO:0000256" key="7">
    <source>
        <dbReference type="ARBA" id="ARBA00023002"/>
    </source>
</evidence>
<name>A0A2M7Z6A7_9BACT</name>
<evidence type="ECO:0000256" key="4">
    <source>
        <dbReference type="ARBA" id="ARBA00022692"/>
    </source>
</evidence>
<evidence type="ECO:0000256" key="5">
    <source>
        <dbReference type="ARBA" id="ARBA00022982"/>
    </source>
</evidence>
<keyword evidence="6 12" id="KW-1133">Transmembrane helix</keyword>
<comment type="subcellular location">
    <subcellularLocation>
        <location evidence="1">Membrane</location>
        <topology evidence="1">Multi-pass membrane protein</topology>
    </subcellularLocation>
</comment>
<organism evidence="13 14">
    <name type="scientific">Candidatus Magasanikbacteria bacterium CG_4_9_14_3_um_filter_32_9</name>
    <dbReference type="NCBI Taxonomy" id="1974644"/>
    <lineage>
        <taxon>Bacteria</taxon>
        <taxon>Candidatus Magasanikiibacteriota</taxon>
    </lineage>
</organism>
<evidence type="ECO:0000256" key="10">
    <source>
        <dbReference type="ARBA" id="ARBA00023186"/>
    </source>
</evidence>
<evidence type="ECO:0000256" key="1">
    <source>
        <dbReference type="ARBA" id="ARBA00004141"/>
    </source>
</evidence>
<evidence type="ECO:0000313" key="13">
    <source>
        <dbReference type="EMBL" id="PJA89657.1"/>
    </source>
</evidence>
<keyword evidence="7" id="KW-0560">Oxidoreductase</keyword>
<evidence type="ECO:0000256" key="3">
    <source>
        <dbReference type="ARBA" id="ARBA00022448"/>
    </source>
</evidence>
<proteinExistence type="inferred from homology"/>
<evidence type="ECO:0000256" key="6">
    <source>
        <dbReference type="ARBA" id="ARBA00022989"/>
    </source>
</evidence>
<evidence type="ECO:0000256" key="9">
    <source>
        <dbReference type="ARBA" id="ARBA00023157"/>
    </source>
</evidence>
<keyword evidence="3" id="KW-0813">Transport</keyword>
<dbReference type="GO" id="GO:0016020">
    <property type="term" value="C:membrane"/>
    <property type="evidence" value="ECO:0007669"/>
    <property type="project" value="UniProtKB-SubCell"/>
</dbReference>
<dbReference type="Pfam" id="PF02600">
    <property type="entry name" value="DsbB"/>
    <property type="match status" value="1"/>
</dbReference>
<reference evidence="14" key="1">
    <citation type="submission" date="2017-09" db="EMBL/GenBank/DDBJ databases">
        <title>Depth-based differentiation of microbial function through sediment-hosted aquifers and enrichment of novel symbionts in the deep terrestrial subsurface.</title>
        <authorList>
            <person name="Probst A.J."/>
            <person name="Ladd B."/>
            <person name="Jarett J.K."/>
            <person name="Geller-Mcgrath D.E."/>
            <person name="Sieber C.M.K."/>
            <person name="Emerson J.B."/>
            <person name="Anantharaman K."/>
            <person name="Thomas B.C."/>
            <person name="Malmstrom R."/>
            <person name="Stieglmeier M."/>
            <person name="Klingl A."/>
            <person name="Woyke T."/>
            <person name="Ryan C.M."/>
            <person name="Banfield J.F."/>
        </authorList>
    </citation>
    <scope>NUCLEOTIDE SEQUENCE [LARGE SCALE GENOMIC DNA]</scope>
</reference>